<protein>
    <recommendedName>
        <fullName evidence="3">SbsA Ig-like domain-containing protein</fullName>
    </recommendedName>
</protein>
<dbReference type="AlphaFoldDB" id="A0A3E0W4S2"/>
<sequence length="470" mass="47411">MLLYGSIAVFTLLAAGLVALNLTQGPRLTTAQMNVQTSVERAGQRLLLQANEVIAPVSDAQVSVSPAATVKTTTNQTSIQVEFGSVLAYNTTYTVTATGVRSASQNATSTFTYSFTTPDAVVSYLVPGSTTGVGAAGGAATDDRIVRASLTGETSDTVFSAPEIRRFTTIGSKLVVATPDTDGYDLLDIVSPDGSAAPIPVQLAGPGTVTGLASSVKSNLFGYTYRAAPSPFYPTSADQLYIYDTTLGQAYSIPVTGPDHELLDVKSWAFLPGTTSLVVQRPDGALFLVDALGLLDGSSAAVQVGAVDDMLGFLPNTKSLVTASGGSAATIDFAQPGTPVTAPFALAGAAVGAANGASTLLPEPLDSTGAVVAPGPGATSLQKVDGTGSETLFSAPAGTTIIRYCLSANGRYAVAEAADAATATATVPTTAVPTAAAPTIAATTTTYIPLDDPTASRTVTGSQPDWCSAG</sequence>
<evidence type="ECO:0000313" key="1">
    <source>
        <dbReference type="EMBL" id="RFA16785.1"/>
    </source>
</evidence>
<gene>
    <name evidence="1" type="ORF">B7R21_01320</name>
</gene>
<organism evidence="1 2">
    <name type="scientific">Subtercola boreus</name>
    <dbReference type="NCBI Taxonomy" id="120213"/>
    <lineage>
        <taxon>Bacteria</taxon>
        <taxon>Bacillati</taxon>
        <taxon>Actinomycetota</taxon>
        <taxon>Actinomycetes</taxon>
        <taxon>Micrococcales</taxon>
        <taxon>Microbacteriaceae</taxon>
        <taxon>Subtercola</taxon>
    </lineage>
</organism>
<dbReference type="EMBL" id="NBXA01000002">
    <property type="protein sequence ID" value="RFA16785.1"/>
    <property type="molecule type" value="Genomic_DNA"/>
</dbReference>
<dbReference type="Proteomes" id="UP000256709">
    <property type="component" value="Unassembled WGS sequence"/>
</dbReference>
<accession>A0A3E0W4S2</accession>
<evidence type="ECO:0008006" key="3">
    <source>
        <dbReference type="Google" id="ProtNLM"/>
    </source>
</evidence>
<comment type="caution">
    <text evidence="1">The sequence shown here is derived from an EMBL/GenBank/DDBJ whole genome shotgun (WGS) entry which is preliminary data.</text>
</comment>
<name>A0A3E0W4S2_9MICO</name>
<reference evidence="1 2" key="1">
    <citation type="submission" date="2017-04" db="EMBL/GenBank/DDBJ databases">
        <title>Comparative genome analysis of Subtercola boreus.</title>
        <authorList>
            <person name="Cho Y.-J."/>
            <person name="Cho A."/>
            <person name="Kim O.-S."/>
            <person name="Lee J.-I."/>
        </authorList>
    </citation>
    <scope>NUCLEOTIDE SEQUENCE [LARGE SCALE GENOMIC DNA]</scope>
    <source>
        <strain evidence="1 2">P27444</strain>
    </source>
</reference>
<proteinExistence type="predicted"/>
<evidence type="ECO:0000313" key="2">
    <source>
        <dbReference type="Proteomes" id="UP000256709"/>
    </source>
</evidence>